<keyword evidence="10" id="KW-0472">Membrane</keyword>
<accession>A0A1L6MXM2</accession>
<keyword evidence="8" id="KW-1278">Translocase</keyword>
<dbReference type="SUPFAM" id="SSF55021">
    <property type="entry name" value="ACT-like"/>
    <property type="match status" value="1"/>
</dbReference>
<dbReference type="Pfam" id="PF00005">
    <property type="entry name" value="ABC_tran"/>
    <property type="match status" value="1"/>
</dbReference>
<dbReference type="InterPro" id="IPR050086">
    <property type="entry name" value="MetN_ABC_transporter-like"/>
</dbReference>
<evidence type="ECO:0000256" key="2">
    <source>
        <dbReference type="ARBA" id="ARBA00005417"/>
    </source>
</evidence>
<sequence length="344" mass="38410">MILLQHLVKAYKQAKSPVFAINNIQLTIPPSVIFGIVGYSGAGKSTLLRCINLLERPDSGSVQFDGQELTHMNPIQLREVRYKIGMIFQHLNLFSRRTAYNNVALPLEFLNCPKKAIAERVTDVLELVGLSHKKDSYPHQLSGGEKQRVAIARALVSKPKVLLCDEATSALDPSTKSSILELLYTINQQLKVTIVLITHELEVVKNICHLLAVMEQGKIVEEGPPLDLFLRPKSDYSRHVFRAFSLANLPDSLRHQMIQEPTASSSAPILRLIYENQAGHHVLWDLIKSLHFPVNIVHTHTESMGDRSVCMTVVALPTLEQALPRALSLFTEHGLNPEILGYVS</sequence>
<dbReference type="EMBL" id="CP016908">
    <property type="protein sequence ID" value="APS00333.1"/>
    <property type="molecule type" value="Genomic_DNA"/>
</dbReference>
<keyword evidence="13" id="KW-1185">Reference proteome</keyword>
<evidence type="ECO:0000256" key="9">
    <source>
        <dbReference type="ARBA" id="ARBA00022970"/>
    </source>
</evidence>
<dbReference type="GO" id="GO:0005886">
    <property type="term" value="C:plasma membrane"/>
    <property type="evidence" value="ECO:0007669"/>
    <property type="project" value="UniProtKB-ARBA"/>
</dbReference>
<evidence type="ECO:0000256" key="1">
    <source>
        <dbReference type="ARBA" id="ARBA00002579"/>
    </source>
</evidence>
<dbReference type="InterPro" id="IPR045865">
    <property type="entry name" value="ACT-like_dom_sf"/>
</dbReference>
<evidence type="ECO:0000259" key="11">
    <source>
        <dbReference type="PROSITE" id="PS50893"/>
    </source>
</evidence>
<evidence type="ECO:0000256" key="8">
    <source>
        <dbReference type="ARBA" id="ARBA00022967"/>
    </source>
</evidence>
<evidence type="ECO:0000256" key="5">
    <source>
        <dbReference type="ARBA" id="ARBA00022475"/>
    </source>
</evidence>
<evidence type="ECO:0000256" key="6">
    <source>
        <dbReference type="ARBA" id="ARBA00022741"/>
    </source>
</evidence>
<organism evidence="12 13">
    <name type="scientific">Pajaroellobacter abortibovis</name>
    <dbReference type="NCBI Taxonomy" id="1882918"/>
    <lineage>
        <taxon>Bacteria</taxon>
        <taxon>Pseudomonadati</taxon>
        <taxon>Myxococcota</taxon>
        <taxon>Polyangia</taxon>
        <taxon>Polyangiales</taxon>
        <taxon>Polyangiaceae</taxon>
    </lineage>
</organism>
<dbReference type="Gene3D" id="3.40.50.300">
    <property type="entry name" value="P-loop containing nucleotide triphosphate hydrolases"/>
    <property type="match status" value="1"/>
</dbReference>
<protein>
    <recommendedName>
        <fullName evidence="3">Cell division ATP-binding protein FtsE</fullName>
    </recommendedName>
</protein>
<evidence type="ECO:0000256" key="10">
    <source>
        <dbReference type="ARBA" id="ARBA00023136"/>
    </source>
</evidence>
<comment type="similarity">
    <text evidence="2">Belongs to the ABC transporter superfamily.</text>
</comment>
<dbReference type="PROSITE" id="PS00211">
    <property type="entry name" value="ABC_TRANSPORTER_1"/>
    <property type="match status" value="1"/>
</dbReference>
<dbReference type="GO" id="GO:0006865">
    <property type="term" value="P:amino acid transport"/>
    <property type="evidence" value="ECO:0007669"/>
    <property type="project" value="UniProtKB-KW"/>
</dbReference>
<dbReference type="InterPro" id="IPR027417">
    <property type="entry name" value="P-loop_NTPase"/>
</dbReference>
<evidence type="ECO:0000256" key="3">
    <source>
        <dbReference type="ARBA" id="ARBA00020019"/>
    </source>
</evidence>
<dbReference type="SUPFAM" id="SSF52540">
    <property type="entry name" value="P-loop containing nucleoside triphosphate hydrolases"/>
    <property type="match status" value="1"/>
</dbReference>
<dbReference type="InterPro" id="IPR041701">
    <property type="entry name" value="MetN_ABC"/>
</dbReference>
<dbReference type="CDD" id="cd03258">
    <property type="entry name" value="ABC_MetN_methionine_transporter"/>
    <property type="match status" value="1"/>
</dbReference>
<dbReference type="InterPro" id="IPR003439">
    <property type="entry name" value="ABC_transporter-like_ATP-bd"/>
</dbReference>
<feature type="domain" description="ABC transporter" evidence="11">
    <location>
        <begin position="2"/>
        <end position="241"/>
    </location>
</feature>
<dbReference type="Gene3D" id="3.30.70.260">
    <property type="match status" value="1"/>
</dbReference>
<evidence type="ECO:0000313" key="12">
    <source>
        <dbReference type="EMBL" id="APS00333.1"/>
    </source>
</evidence>
<comment type="function">
    <text evidence="1">Part of the ABC transporter FtsEX involved in cellular division. Important for assembly or stability of the septal ring.</text>
</comment>
<keyword evidence="5" id="KW-1003">Cell membrane</keyword>
<evidence type="ECO:0000313" key="13">
    <source>
        <dbReference type="Proteomes" id="UP000185544"/>
    </source>
</evidence>
<dbReference type="InterPro" id="IPR003593">
    <property type="entry name" value="AAA+_ATPase"/>
</dbReference>
<gene>
    <name evidence="12" type="ORF">BCY86_06315</name>
</gene>
<dbReference type="STRING" id="1882918.BCY86_06315"/>
<name>A0A1L6MXM2_9BACT</name>
<keyword evidence="7" id="KW-0067">ATP-binding</keyword>
<reference evidence="12 13" key="1">
    <citation type="submission" date="2016-08" db="EMBL/GenBank/DDBJ databases">
        <title>Identification and validation of antigenic proteins from Pajaroellobacter abortibovis using de-novo genome sequence assembly and reverse vaccinology.</title>
        <authorList>
            <person name="Welly B.T."/>
            <person name="Miller M.R."/>
            <person name="Stott J.L."/>
            <person name="Blanchard M.T."/>
            <person name="Islas-Trejo A.D."/>
            <person name="O'Rourke S.M."/>
            <person name="Young A.E."/>
            <person name="Medrano J.F."/>
            <person name="Van Eenennaam A.L."/>
        </authorList>
    </citation>
    <scope>NUCLEOTIDE SEQUENCE [LARGE SCALE GENOMIC DNA]</scope>
    <source>
        <strain evidence="12 13">BTF92-0548A/99-0131</strain>
    </source>
</reference>
<keyword evidence="9" id="KW-0029">Amino-acid transport</keyword>
<dbReference type="GO" id="GO:0005524">
    <property type="term" value="F:ATP binding"/>
    <property type="evidence" value="ECO:0007669"/>
    <property type="project" value="UniProtKB-KW"/>
</dbReference>
<dbReference type="AlphaFoldDB" id="A0A1L6MXM2"/>
<dbReference type="SMART" id="SM00382">
    <property type="entry name" value="AAA"/>
    <property type="match status" value="1"/>
</dbReference>
<keyword evidence="6" id="KW-0547">Nucleotide-binding</keyword>
<dbReference type="InterPro" id="IPR017871">
    <property type="entry name" value="ABC_transporter-like_CS"/>
</dbReference>
<dbReference type="Proteomes" id="UP000185544">
    <property type="component" value="Chromosome"/>
</dbReference>
<dbReference type="RefSeq" id="WP_075276997.1">
    <property type="nucleotide sequence ID" value="NZ_CP016908.1"/>
</dbReference>
<proteinExistence type="inferred from homology"/>
<keyword evidence="4" id="KW-0813">Transport</keyword>
<dbReference type="FunFam" id="3.40.50.300:FF:000056">
    <property type="entry name" value="Cell division ATP-binding protein FtsE"/>
    <property type="match status" value="1"/>
</dbReference>
<evidence type="ECO:0000256" key="7">
    <source>
        <dbReference type="ARBA" id="ARBA00022840"/>
    </source>
</evidence>
<dbReference type="PROSITE" id="PS50893">
    <property type="entry name" value="ABC_TRANSPORTER_2"/>
    <property type="match status" value="1"/>
</dbReference>
<dbReference type="PANTHER" id="PTHR43166:SF30">
    <property type="entry name" value="METHIONINE IMPORT ATP-BINDING PROTEIN METN"/>
    <property type="match status" value="1"/>
</dbReference>
<dbReference type="GO" id="GO:0016887">
    <property type="term" value="F:ATP hydrolysis activity"/>
    <property type="evidence" value="ECO:0007669"/>
    <property type="project" value="InterPro"/>
</dbReference>
<dbReference type="KEGG" id="pabo:BCY86_06315"/>
<evidence type="ECO:0000256" key="4">
    <source>
        <dbReference type="ARBA" id="ARBA00022448"/>
    </source>
</evidence>
<dbReference type="PANTHER" id="PTHR43166">
    <property type="entry name" value="AMINO ACID IMPORT ATP-BINDING PROTEIN"/>
    <property type="match status" value="1"/>
</dbReference>